<evidence type="ECO:0000259" key="2">
    <source>
        <dbReference type="Pfam" id="PF14028"/>
    </source>
</evidence>
<sequence length="991" mass="107147">MAWLQAVWEIDDVAEALCHASPALARQVRVLCAAKKPRIRETRRAMLSVARYLQRLVGRATPFGLLAGVASAPFGGGPYLHWGARHHAVARAGAEWLVGIIARLEGCPELLGRLSVVANNTLMVRGDRLIVPYRPLANGRGTGAAEVSLRHSTAVRTAVQWAGTPITFDDLGAKLQAEFPSASTQRITAMLTELVRRGVLITGLNAPSTEPDALGHLVEQLRGVDASAVESVGGFVAELIEVHVLLQKHNRAAPEAGPALRRAVAQRMSGLVGTQKHPLAIDLRLDAAAVLPREVAREIERAAWTLTRLSAFPAGSPTWRAYHQRFYERFGIGSLVPVLDVVSDSGVGWPDGYPGTVTPARPPSLSSRDQVLLALAQNTAIDGRDEVVLDEQLIAALELGPEQRRPPPHLEIGVRVNAADQNALCRGDFTLEVVSVSRAAGVLSGRFLSVLTPQDATALSTGLSDLPASDQDTLPAQLSFPPLDPATAHVTRTPRTLPTLISLAEHPADDNNALTVGDLAVGCDGRRMYLAVPARRQRLEAAGLHALNLKTHTPPLARFLTEVSRAHCAQVTTFDWGAAAHLPFLPRLRHGRTILSPARWRLEAADLPASSQPWDEWDGALSAWRAKRRTPRLVHLSEGDRSLPLDLDAPAHRVLLRAHLRTASHALLTEAPAPEAAGWCGGRAHEIIVPLASSVPSPWPRLPKPSRERVVSRHEQSQTPGASPVVLTCLYGDVHRQDAILAEHVPDLLSRFDVPPEWWFVRYRDPDHHLRLRIVLRDQTAFGAVVREVSGWADELRLLGLLREVAYPTSHPETGRWGSGPAWSAAQKVFSADSKALLVQLGLARRPQRQALVAAHTVAIATAYTGSVAAGMRWLIDSVPAAAPTKVPRPVFTEAVHLADPSNGWAALRSVPGGAAIAEAWKPRHRAVAEYRAHLPGPHTSGILIDEVLRSLMHVNFARACGIDFDDEAIGLHLARSAALSWTARTTGLRG</sequence>
<dbReference type="Pfam" id="PF04738">
    <property type="entry name" value="Lant_dehydr_N"/>
    <property type="match status" value="1"/>
</dbReference>
<comment type="caution">
    <text evidence="3">The sequence shown here is derived from an EMBL/GenBank/DDBJ whole genome shotgun (WGS) entry which is preliminary data.</text>
</comment>
<feature type="domain" description="Thiopeptide-type bacteriocin biosynthesis" evidence="2">
    <location>
        <begin position="730"/>
        <end position="978"/>
    </location>
</feature>
<dbReference type="AlphaFoldDB" id="A0A6I4MQS2"/>
<accession>A0A6I4MQS2</accession>
<evidence type="ECO:0000313" key="3">
    <source>
        <dbReference type="EMBL" id="MWA04616.1"/>
    </source>
</evidence>
<dbReference type="InterPro" id="IPR023809">
    <property type="entry name" value="Thiopep_bacteriocin_synth_dom"/>
</dbReference>
<proteinExistence type="predicted"/>
<gene>
    <name evidence="3" type="ORF">F8568_030410</name>
</gene>
<reference evidence="3" key="1">
    <citation type="submission" date="2019-12" db="EMBL/GenBank/DDBJ databases">
        <title>Actinomadura physcomitrii sp. nov., a novel actinomycete isolated from moss [Physcomitrium sphaericum (Ludw) Fuernr].</title>
        <authorList>
            <person name="Zhuang X."/>
        </authorList>
    </citation>
    <scope>NUCLEOTIDE SEQUENCE [LARGE SCALE GENOMIC DNA]</scope>
    <source>
        <strain evidence="3">LD22</strain>
    </source>
</reference>
<dbReference type="InterPro" id="IPR006827">
    <property type="entry name" value="Lant_deHydtase_N"/>
</dbReference>
<dbReference type="EMBL" id="WBMS02000028">
    <property type="protein sequence ID" value="MWA04616.1"/>
    <property type="molecule type" value="Genomic_DNA"/>
</dbReference>
<dbReference type="Proteomes" id="UP000462055">
    <property type="component" value="Unassembled WGS sequence"/>
</dbReference>
<evidence type="ECO:0000259" key="1">
    <source>
        <dbReference type="Pfam" id="PF04738"/>
    </source>
</evidence>
<dbReference type="Pfam" id="PF14028">
    <property type="entry name" value="Lant_dehydr_C"/>
    <property type="match status" value="1"/>
</dbReference>
<feature type="domain" description="Lantibiotic dehydratase N-terminal" evidence="1">
    <location>
        <begin position="12"/>
        <end position="656"/>
    </location>
</feature>
<organism evidence="3 4">
    <name type="scientific">Actinomadura physcomitrii</name>
    <dbReference type="NCBI Taxonomy" id="2650748"/>
    <lineage>
        <taxon>Bacteria</taxon>
        <taxon>Bacillati</taxon>
        <taxon>Actinomycetota</taxon>
        <taxon>Actinomycetes</taxon>
        <taxon>Streptosporangiales</taxon>
        <taxon>Thermomonosporaceae</taxon>
        <taxon>Actinomadura</taxon>
    </lineage>
</organism>
<protein>
    <submittedName>
        <fullName evidence="3">Lantibiotic dehydratase</fullName>
    </submittedName>
</protein>
<keyword evidence="4" id="KW-1185">Reference proteome</keyword>
<evidence type="ECO:0000313" key="4">
    <source>
        <dbReference type="Proteomes" id="UP000462055"/>
    </source>
</evidence>
<dbReference type="NCBIfam" id="TIGR03891">
    <property type="entry name" value="thiopep_ocin"/>
    <property type="match status" value="1"/>
</dbReference>
<name>A0A6I4MQS2_9ACTN</name>